<keyword evidence="2" id="KW-1185">Reference proteome</keyword>
<dbReference type="AlphaFoldDB" id="A0A4Y7JC66"/>
<evidence type="ECO:0000313" key="1">
    <source>
        <dbReference type="EMBL" id="RZC58116.1"/>
    </source>
</evidence>
<evidence type="ECO:0000313" key="2">
    <source>
        <dbReference type="Proteomes" id="UP000316621"/>
    </source>
</evidence>
<organism evidence="1 2">
    <name type="scientific">Papaver somniferum</name>
    <name type="common">Opium poppy</name>
    <dbReference type="NCBI Taxonomy" id="3469"/>
    <lineage>
        <taxon>Eukaryota</taxon>
        <taxon>Viridiplantae</taxon>
        <taxon>Streptophyta</taxon>
        <taxon>Embryophyta</taxon>
        <taxon>Tracheophyta</taxon>
        <taxon>Spermatophyta</taxon>
        <taxon>Magnoliopsida</taxon>
        <taxon>Ranunculales</taxon>
        <taxon>Papaveraceae</taxon>
        <taxon>Papaveroideae</taxon>
        <taxon>Papaver</taxon>
    </lineage>
</organism>
<dbReference type="Proteomes" id="UP000316621">
    <property type="component" value="Chromosome 4"/>
</dbReference>
<dbReference type="EMBL" id="CM010718">
    <property type="protein sequence ID" value="RZC58116.1"/>
    <property type="molecule type" value="Genomic_DNA"/>
</dbReference>
<name>A0A4Y7JC66_PAPSO</name>
<reference evidence="1 2" key="1">
    <citation type="journal article" date="2018" name="Science">
        <title>The opium poppy genome and morphinan production.</title>
        <authorList>
            <person name="Guo L."/>
            <person name="Winzer T."/>
            <person name="Yang X."/>
            <person name="Li Y."/>
            <person name="Ning Z."/>
            <person name="He Z."/>
            <person name="Teodor R."/>
            <person name="Lu Y."/>
            <person name="Bowser T.A."/>
            <person name="Graham I.A."/>
            <person name="Ye K."/>
        </authorList>
    </citation>
    <scope>NUCLEOTIDE SEQUENCE [LARGE SCALE GENOMIC DNA]</scope>
    <source>
        <strain evidence="2">cv. HN1</strain>
        <tissue evidence="1">Leaves</tissue>
    </source>
</reference>
<sequence length="223" mass="24713">MTSSRGSLSTSSRSSSPNFVNVSAINENEVKFKITLCHSALNDNRAALVEVSSQPLFVHFFRISHLHWQLVPSAEGQSLADEYSRSAQYLAYFGGKVGLRSVKSSYLNTYGFVSSLLLLLTGSVHNLYEHGKLVDKENRTTEGPVTIGVTSGASTQDKVIFLTANLVLFSRVPYAMNLNLKWHHSMAIRKDAMKLVIYGWIGRYIMSLCPAAAKETRYLVDVS</sequence>
<dbReference type="STRING" id="3469.A0A4Y7JC66"/>
<gene>
    <name evidence="1" type="ORF">C5167_005419</name>
</gene>
<dbReference type="Gramene" id="RZC58116">
    <property type="protein sequence ID" value="RZC58116"/>
    <property type="gene ID" value="C5167_005419"/>
</dbReference>
<proteinExistence type="predicted"/>
<accession>A0A4Y7JC66</accession>
<protein>
    <submittedName>
        <fullName evidence="1">Uncharacterized protein</fullName>
    </submittedName>
</protein>